<gene>
    <name evidence="2" type="ORF">BBO99_00007591</name>
</gene>
<organism evidence="2 3">
    <name type="scientific">Phytophthora kernoviae</name>
    <dbReference type="NCBI Taxonomy" id="325452"/>
    <lineage>
        <taxon>Eukaryota</taxon>
        <taxon>Sar</taxon>
        <taxon>Stramenopiles</taxon>
        <taxon>Oomycota</taxon>
        <taxon>Peronosporomycetes</taxon>
        <taxon>Peronosporales</taxon>
        <taxon>Peronosporaceae</taxon>
        <taxon>Phytophthora</taxon>
    </lineage>
</organism>
<keyword evidence="3" id="KW-1185">Reference proteome</keyword>
<protein>
    <submittedName>
        <fullName evidence="2">Uncharacterized protein</fullName>
    </submittedName>
</protein>
<accession>A0A421GHE1</accession>
<evidence type="ECO:0000313" key="2">
    <source>
        <dbReference type="EMBL" id="RLN76382.1"/>
    </source>
</evidence>
<evidence type="ECO:0000256" key="1">
    <source>
        <dbReference type="SAM" id="MobiDB-lite"/>
    </source>
</evidence>
<feature type="region of interest" description="Disordered" evidence="1">
    <location>
        <begin position="249"/>
        <end position="286"/>
    </location>
</feature>
<dbReference type="Proteomes" id="UP000285624">
    <property type="component" value="Unassembled WGS sequence"/>
</dbReference>
<proteinExistence type="predicted"/>
<dbReference type="EMBL" id="MBDN02000322">
    <property type="protein sequence ID" value="RLN76382.1"/>
    <property type="molecule type" value="Genomic_DNA"/>
</dbReference>
<reference evidence="2 3" key="1">
    <citation type="journal article" date="2019" name="Mol. Plant Pathol.">
        <title>Genome sequencing of oomycete isolates from Chile supports the New Zealand origin of Phytophthora kernoviae and makes available the first Nothophytophthora sp. genome.</title>
        <authorList>
            <person name="Studholme D.J."/>
            <person name="Panda P."/>
            <person name="Sanfuentes Von Stowasser E."/>
            <person name="Gonzalez M."/>
            <person name="Hill R."/>
            <person name="Sambles C."/>
            <person name="Grant M."/>
            <person name="Williams N.M."/>
            <person name="McDougal R.L."/>
        </authorList>
    </citation>
    <scope>NUCLEOTIDE SEQUENCE [LARGE SCALE GENOMIC DNA]</scope>
    <source>
        <strain evidence="2">Chile4</strain>
    </source>
</reference>
<comment type="caution">
    <text evidence="2">The sequence shown here is derived from an EMBL/GenBank/DDBJ whole genome shotgun (WGS) entry which is preliminary data.</text>
</comment>
<dbReference type="AlphaFoldDB" id="A0A421GHE1"/>
<sequence length="453" mass="49887">MAPDRPNSKRRQKKRLAVAGAALGLLAASAGIGYATLRTANTTSAMETMQLEADRAFVSKLGDAFHPSFETVDQNNDGIATKEEILADLQRTELVDVEKVKSSNLSDDIQENVLKLLKEKLKSDIECARQASDQRQFPVTSKDAQMFYYLLDVFCPRVTIAVTPPEGDEESGLYNHFTENNAEQTTAASTETEQTKVVDVVSPSGEEQQVIIEGEPEHGEQKGEPEHGEQKVEIADGEGGYTETQVQVTETSTGEQKLEIPDGEGGTTTVTMPETPPEMPGTETEQTKVVDVVSPSGEEQQVIIEGEPEHGEQKVEIADGEGGYTETQVQVTETSTGEQKLEIPDGEGGTTTVTMPEEIPNGSFMTKDEFREWIRKHYADKFVGMAKQSEKLAEEMKVDQSRVVGLQDCVYQAANKFGWYGVYERAPYFKDAVDWVENVCMASNARGYRMLRG</sequence>
<name>A0A421GHE1_9STRA</name>
<dbReference type="STRING" id="325452.A0A421GHE1"/>
<evidence type="ECO:0000313" key="3">
    <source>
        <dbReference type="Proteomes" id="UP000285624"/>
    </source>
</evidence>